<proteinExistence type="predicted"/>
<evidence type="ECO:0000313" key="2">
    <source>
        <dbReference type="Proteomes" id="UP000191901"/>
    </source>
</evidence>
<protein>
    <submittedName>
        <fullName evidence="1">Uncharacterized protein</fullName>
    </submittedName>
</protein>
<dbReference type="RefSeq" id="WP_080813846.1">
    <property type="nucleotide sequence ID" value="NZ_CP021983.2"/>
</dbReference>
<accession>A0A1V8NDP5</accession>
<dbReference type="Proteomes" id="UP000191901">
    <property type="component" value="Chromosome"/>
</dbReference>
<dbReference type="KEGG" id="hhg:XM38_019890"/>
<gene>
    <name evidence="1" type="ORF">XM38_019890</name>
</gene>
<name>A0A1V8NDP5_9CYAN</name>
<evidence type="ECO:0000313" key="1">
    <source>
        <dbReference type="EMBL" id="ASC71040.1"/>
    </source>
</evidence>
<organism evidence="1 2">
    <name type="scientific">Halomicronema hongdechloris C2206</name>
    <dbReference type="NCBI Taxonomy" id="1641165"/>
    <lineage>
        <taxon>Bacteria</taxon>
        <taxon>Bacillati</taxon>
        <taxon>Cyanobacteriota</taxon>
        <taxon>Cyanophyceae</taxon>
        <taxon>Nodosilineales</taxon>
        <taxon>Nodosilineaceae</taxon>
        <taxon>Halomicronema</taxon>
    </lineage>
</organism>
<dbReference type="STRING" id="1641165.XM38_25610"/>
<dbReference type="OrthoDB" id="255821at2"/>
<dbReference type="EMBL" id="CP021983">
    <property type="protein sequence ID" value="ASC71040.1"/>
    <property type="molecule type" value="Genomic_DNA"/>
</dbReference>
<dbReference type="AlphaFoldDB" id="A0A1V8NDP5"/>
<keyword evidence="2" id="KW-1185">Reference proteome</keyword>
<reference evidence="1 2" key="1">
    <citation type="journal article" date="2016" name="Biochim. Biophys. Acta">
        <title>Characterization of red-shifted phycobilisomes isolated from the chlorophyll f-containing cyanobacterium Halomicronema hongdechloris.</title>
        <authorList>
            <person name="Li Y."/>
            <person name="Lin Y."/>
            <person name="Garvey C.J."/>
            <person name="Birch D."/>
            <person name="Corkery R.W."/>
            <person name="Loughlin P.C."/>
            <person name="Scheer H."/>
            <person name="Willows R.D."/>
            <person name="Chen M."/>
        </authorList>
    </citation>
    <scope>NUCLEOTIDE SEQUENCE [LARGE SCALE GENOMIC DNA]</scope>
    <source>
        <strain evidence="1 2">C2206</strain>
    </source>
</reference>
<sequence length="140" mass="16018">MNQFINEKMQANNHLLEATSSQTQDFYFRFLADSQHIDTQTNIYTYLRSMYGAWKHRKYFDKIENYCIFIGCGRTGHSLVGACLDTHPDMVISDELGAVKYINKHSYSKGQIYYLILKGAQVHAQAGKTVAGYSYAVPNQ</sequence>